<dbReference type="AlphaFoldDB" id="A0A3B1D401"/>
<sequence>VRFQKKGKNDVEKIFQIGSLLRTLKGLEGEIGKTKEVLRILDKEAIQGFIERNAIEAGWESEKIVPVYKDDSVDDIFNSQILERLEGVVSNELKGIIDMLIDGEVDYEIIANGFSQEQINFVRKKLQLILKPILHEYYPSFFEKTQKEESISASPLAKGGIDFNPNNLNIETQGKGIDYNAPIDPQLLESLTSSPIEGFTPVIFNITPILNLPALLGLQDQDEKPLQQSKLPIEEPYLLKYWQEEIEITA</sequence>
<gene>
    <name evidence="1" type="ORF">MNBD_UNCLBAC01-428</name>
</gene>
<feature type="non-terminal residue" evidence="1">
    <location>
        <position position="1"/>
    </location>
</feature>
<name>A0A3B1D401_9ZZZZ</name>
<accession>A0A3B1D401</accession>
<proteinExistence type="predicted"/>
<protein>
    <submittedName>
        <fullName evidence="1">Uncharacterized protein</fullName>
    </submittedName>
</protein>
<dbReference type="EMBL" id="UOGJ01000132">
    <property type="protein sequence ID" value="VAX37586.1"/>
    <property type="molecule type" value="Genomic_DNA"/>
</dbReference>
<reference evidence="1" key="1">
    <citation type="submission" date="2018-06" db="EMBL/GenBank/DDBJ databases">
        <authorList>
            <person name="Zhirakovskaya E."/>
        </authorList>
    </citation>
    <scope>NUCLEOTIDE SEQUENCE</scope>
</reference>
<organism evidence="1">
    <name type="scientific">hydrothermal vent metagenome</name>
    <dbReference type="NCBI Taxonomy" id="652676"/>
    <lineage>
        <taxon>unclassified sequences</taxon>
        <taxon>metagenomes</taxon>
        <taxon>ecological metagenomes</taxon>
    </lineage>
</organism>
<evidence type="ECO:0000313" key="1">
    <source>
        <dbReference type="EMBL" id="VAX37586.1"/>
    </source>
</evidence>